<dbReference type="AlphaFoldDB" id="A0A971RZA4"/>
<dbReference type="Gene3D" id="3.40.1080.10">
    <property type="entry name" value="Glutaconate Coenzyme A-transferase"/>
    <property type="match status" value="1"/>
</dbReference>
<reference evidence="1" key="2">
    <citation type="submission" date="2020-01" db="EMBL/GenBank/DDBJ databases">
        <authorList>
            <person name="Campanaro S."/>
        </authorList>
    </citation>
    <scope>NUCLEOTIDE SEQUENCE</scope>
    <source>
        <strain evidence="1">AS06rmzACSIP_7</strain>
    </source>
</reference>
<protein>
    <submittedName>
        <fullName evidence="1">CoA transferase subunit A</fullName>
    </submittedName>
</protein>
<gene>
    <name evidence="1" type="ORF">GXY80_01260</name>
</gene>
<evidence type="ECO:0000313" key="2">
    <source>
        <dbReference type="Proteomes" id="UP000777265"/>
    </source>
</evidence>
<dbReference type="EMBL" id="JAAYEE010000021">
    <property type="protein sequence ID" value="NLW34098.1"/>
    <property type="molecule type" value="Genomic_DNA"/>
</dbReference>
<name>A0A971RZA4_9BACT</name>
<keyword evidence="1" id="KW-0808">Transferase</keyword>
<proteinExistence type="predicted"/>
<dbReference type="Proteomes" id="UP000777265">
    <property type="component" value="Unassembled WGS sequence"/>
</dbReference>
<dbReference type="InterPro" id="IPR037171">
    <property type="entry name" value="NagB/RpiA_transferase-like"/>
</dbReference>
<organism evidence="1 2">
    <name type="scientific">Syntrophorhabdus aromaticivorans</name>
    <dbReference type="NCBI Taxonomy" id="328301"/>
    <lineage>
        <taxon>Bacteria</taxon>
        <taxon>Pseudomonadati</taxon>
        <taxon>Thermodesulfobacteriota</taxon>
        <taxon>Syntrophorhabdia</taxon>
        <taxon>Syntrophorhabdales</taxon>
        <taxon>Syntrophorhabdaceae</taxon>
        <taxon>Syntrophorhabdus</taxon>
    </lineage>
</organism>
<dbReference type="GO" id="GO:0008410">
    <property type="term" value="F:CoA-transferase activity"/>
    <property type="evidence" value="ECO:0007669"/>
    <property type="project" value="InterPro"/>
</dbReference>
<dbReference type="InterPro" id="IPR004165">
    <property type="entry name" value="CoA_trans_fam_I"/>
</dbReference>
<dbReference type="Gene3D" id="3.30.30.40">
    <property type="match status" value="1"/>
</dbReference>
<evidence type="ECO:0000313" key="1">
    <source>
        <dbReference type="EMBL" id="NLW34098.1"/>
    </source>
</evidence>
<comment type="caution">
    <text evidence="1">The sequence shown here is derived from an EMBL/GenBank/DDBJ whole genome shotgun (WGS) entry which is preliminary data.</text>
</comment>
<dbReference type="SUPFAM" id="SSF100950">
    <property type="entry name" value="NagB/RpiA/CoA transferase-like"/>
    <property type="match status" value="1"/>
</dbReference>
<dbReference type="Pfam" id="PF01144">
    <property type="entry name" value="CoA_trans"/>
    <property type="match status" value="1"/>
</dbReference>
<sequence>MDSYPEIEDKLMTAEEAVKRFIKEGSQIALGGFTVARNPMAIAYEIARQAIRDIHLVCHSHGQALDVLIGAGCVRRVEIAYGGNGRFAPTCVRFKKAVQEGGIEFEDYSNYQMSLRFLAGALGIPFVPTKSGLGTDLITHEGFSRETRKERKVSRKKFALAQNPFDDKDDQYVLLPALNPDVALIHVQYVGDDGTVMMKGLTFADIEEAKSADAVIVTCEEIVPRSFIRLDPDRNTLPPFLVDAIVRVPYGAHPTSCYSFYDYDARHLNLYRRVAEDDELFKEYLDEWVYGISSREAYLDKVGGATLVEIKANSVLGYTPGLCRK</sequence>
<dbReference type="SMART" id="SM00882">
    <property type="entry name" value="CoA_trans"/>
    <property type="match status" value="1"/>
</dbReference>
<reference evidence="1" key="1">
    <citation type="journal article" date="2020" name="Biotechnol. Biofuels">
        <title>New insights from the biogas microbiome by comprehensive genome-resolved metagenomics of nearly 1600 species originating from multiple anaerobic digesters.</title>
        <authorList>
            <person name="Campanaro S."/>
            <person name="Treu L."/>
            <person name="Rodriguez-R L.M."/>
            <person name="Kovalovszki A."/>
            <person name="Ziels R.M."/>
            <person name="Maus I."/>
            <person name="Zhu X."/>
            <person name="Kougias P.G."/>
            <person name="Basile A."/>
            <person name="Luo G."/>
            <person name="Schluter A."/>
            <person name="Konstantinidis K.T."/>
            <person name="Angelidaki I."/>
        </authorList>
    </citation>
    <scope>NUCLEOTIDE SEQUENCE</scope>
    <source>
        <strain evidence="1">AS06rmzACSIP_7</strain>
    </source>
</reference>
<dbReference type="PANTHER" id="PTHR43293">
    <property type="entry name" value="ACETATE COA-TRANSFERASE YDIF"/>
    <property type="match status" value="1"/>
</dbReference>
<accession>A0A971RZA4</accession>
<dbReference type="PANTHER" id="PTHR43293:SF3">
    <property type="entry name" value="CHOLESTEROL RING-CLEAVING HYDROLASE IPDB SUBUNIT"/>
    <property type="match status" value="1"/>
</dbReference>